<keyword evidence="1" id="KW-0812">Transmembrane</keyword>
<protein>
    <submittedName>
        <fullName evidence="2">Biotin/lipoyl-binding protein</fullName>
    </submittedName>
</protein>
<dbReference type="PANTHER" id="PTHR30386:SF27">
    <property type="entry name" value="MEMBRANE FUSION PROTEIN (MFP) FAMILY PROTEIN"/>
    <property type="match status" value="1"/>
</dbReference>
<sequence length="159" mass="17014">MNMAQKPPSRLPKPVPRVKRTREDQEFLPAALEILETPPSPVRMAFILFIVGLAISVLAWTWLGKFDIVATAQGKIQPAGRVKVIQSAVLAKVVSPPVANGQVIKAGDVLLELDSTETRAEKAALASALSAWRAEAIRREASLATITGAAPSSGARCFY</sequence>
<evidence type="ECO:0000313" key="2">
    <source>
        <dbReference type="EMBL" id="MES4993718.1"/>
    </source>
</evidence>
<gene>
    <name evidence="2" type="ORF">ABVB70_25820</name>
</gene>
<dbReference type="AlphaFoldDB" id="A0ABD5LPA6"/>
<dbReference type="InterPro" id="IPR050739">
    <property type="entry name" value="MFP"/>
</dbReference>
<dbReference type="EMBL" id="JBETME010000019">
    <property type="protein sequence ID" value="MES4993718.1"/>
    <property type="molecule type" value="Genomic_DNA"/>
</dbReference>
<keyword evidence="1" id="KW-1133">Transmembrane helix</keyword>
<accession>A0ABD5LPA6</accession>
<dbReference type="PANTHER" id="PTHR30386">
    <property type="entry name" value="MEMBRANE FUSION SUBUNIT OF EMRAB-TOLC MULTIDRUG EFFLUX PUMP"/>
    <property type="match status" value="1"/>
</dbReference>
<dbReference type="RefSeq" id="WP_223567759.1">
    <property type="nucleotide sequence ID" value="NZ_JBETME010000019.1"/>
</dbReference>
<evidence type="ECO:0000313" key="3">
    <source>
        <dbReference type="Proteomes" id="UP001438189"/>
    </source>
</evidence>
<proteinExistence type="predicted"/>
<organism evidence="2 3">
    <name type="scientific">Agrobacterium radiobacter</name>
    <dbReference type="NCBI Taxonomy" id="362"/>
    <lineage>
        <taxon>Bacteria</taxon>
        <taxon>Pseudomonadati</taxon>
        <taxon>Pseudomonadota</taxon>
        <taxon>Alphaproteobacteria</taxon>
        <taxon>Hyphomicrobiales</taxon>
        <taxon>Rhizobiaceae</taxon>
        <taxon>Rhizobium/Agrobacterium group</taxon>
        <taxon>Agrobacterium</taxon>
        <taxon>Agrobacterium tumefaciens complex</taxon>
    </lineage>
</organism>
<feature type="transmembrane region" description="Helical" evidence="1">
    <location>
        <begin position="44"/>
        <end position="63"/>
    </location>
</feature>
<keyword evidence="1" id="KW-0472">Membrane</keyword>
<reference evidence="2 3" key="1">
    <citation type="submission" date="2024-06" db="EMBL/GenBank/DDBJ databases">
        <title>Genome sequencing of Agrobacterium spp. from tobacco in Serbia.</title>
        <authorList>
            <person name="Ilicic R.J."/>
            <person name="Studholme D.J."/>
            <person name="Jelusic A."/>
            <person name="Barac G."/>
            <person name="Bagi F."/>
            <person name="Popovic Milovanovic T."/>
        </authorList>
    </citation>
    <scope>NUCLEOTIDE SEQUENCE [LARGE SCALE GENOMIC DNA]</scope>
    <source>
        <strain evidence="2 3">DA1</strain>
    </source>
</reference>
<dbReference type="Proteomes" id="UP001438189">
    <property type="component" value="Unassembled WGS sequence"/>
</dbReference>
<dbReference type="PRINTS" id="PR01490">
    <property type="entry name" value="RTXTOXIND"/>
</dbReference>
<comment type="caution">
    <text evidence="2">The sequence shown here is derived from an EMBL/GenBank/DDBJ whole genome shotgun (WGS) entry which is preliminary data.</text>
</comment>
<dbReference type="Gene3D" id="2.40.50.100">
    <property type="match status" value="1"/>
</dbReference>
<evidence type="ECO:0000256" key="1">
    <source>
        <dbReference type="SAM" id="Phobius"/>
    </source>
</evidence>
<name>A0ABD5LPA6_AGRRD</name>